<accession>A0ABT1IVV2</accession>
<dbReference type="Pfam" id="PF04203">
    <property type="entry name" value="Sortase"/>
    <property type="match status" value="1"/>
</dbReference>
<dbReference type="Gene3D" id="2.40.260.10">
    <property type="entry name" value="Sortase"/>
    <property type="match status" value="1"/>
</dbReference>
<protein>
    <recommendedName>
        <fullName evidence="5">Sortase family protein</fullName>
    </recommendedName>
</protein>
<evidence type="ECO:0000256" key="2">
    <source>
        <dbReference type="SAM" id="Phobius"/>
    </source>
</evidence>
<keyword evidence="2" id="KW-1133">Transmembrane helix</keyword>
<keyword evidence="2" id="KW-0472">Membrane</keyword>
<sequence>MPDQMPHPEPGPTPRPGSVFIPGVLLVVAGLLSAGAWSIAADSTPRPARLSVHHSGAPATLLADRTPPAPMSRSEPLRIRIPGLSVDAPLVPLHLDATGTLPPPASDDRNLAGWYADGITPGEGGTAVVVGHLDTRQGTAVFYRLSTLVPGQTTTIERSDGSTARFLVDDIQNYPKTAFPTDRVYQTTGRPELRLITCAWPYDRAHGGYQDNTVIYAHLIEEAPPTRSSN</sequence>
<organism evidence="3 4">
    <name type="scientific">Kitasatospora paracochleata</name>
    <dbReference type="NCBI Taxonomy" id="58354"/>
    <lineage>
        <taxon>Bacteria</taxon>
        <taxon>Bacillati</taxon>
        <taxon>Actinomycetota</taxon>
        <taxon>Actinomycetes</taxon>
        <taxon>Kitasatosporales</taxon>
        <taxon>Streptomycetaceae</taxon>
        <taxon>Kitasatospora</taxon>
    </lineage>
</organism>
<comment type="caution">
    <text evidence="3">The sequence shown here is derived from an EMBL/GenBank/DDBJ whole genome shotgun (WGS) entry which is preliminary data.</text>
</comment>
<reference evidence="3 4" key="1">
    <citation type="submission" date="2022-06" db="EMBL/GenBank/DDBJ databases">
        <title>Sequencing the genomes of 1000 actinobacteria strains.</title>
        <authorList>
            <person name="Klenk H.-P."/>
        </authorList>
    </citation>
    <scope>NUCLEOTIDE SEQUENCE [LARGE SCALE GENOMIC DNA]</scope>
    <source>
        <strain evidence="3 4">DSM 41656</strain>
    </source>
</reference>
<name>A0ABT1IVV2_9ACTN</name>
<dbReference type="SUPFAM" id="SSF63817">
    <property type="entry name" value="Sortase"/>
    <property type="match status" value="1"/>
</dbReference>
<dbReference type="InterPro" id="IPR023365">
    <property type="entry name" value="Sortase_dom-sf"/>
</dbReference>
<dbReference type="Proteomes" id="UP001206483">
    <property type="component" value="Unassembled WGS sequence"/>
</dbReference>
<dbReference type="NCBIfam" id="NF033748">
    <property type="entry name" value="class_F_sortase"/>
    <property type="match status" value="1"/>
</dbReference>
<dbReference type="CDD" id="cd05829">
    <property type="entry name" value="Sortase_F"/>
    <property type="match status" value="1"/>
</dbReference>
<evidence type="ECO:0000313" key="3">
    <source>
        <dbReference type="EMBL" id="MCP2309265.1"/>
    </source>
</evidence>
<evidence type="ECO:0008006" key="5">
    <source>
        <dbReference type="Google" id="ProtNLM"/>
    </source>
</evidence>
<evidence type="ECO:0000313" key="4">
    <source>
        <dbReference type="Proteomes" id="UP001206483"/>
    </source>
</evidence>
<gene>
    <name evidence="3" type="ORF">FHR36_002389</name>
</gene>
<proteinExistence type="predicted"/>
<keyword evidence="1" id="KW-0378">Hydrolase</keyword>
<dbReference type="EMBL" id="JAMZDX010000002">
    <property type="protein sequence ID" value="MCP2309265.1"/>
    <property type="molecule type" value="Genomic_DNA"/>
</dbReference>
<dbReference type="RefSeq" id="WP_253796257.1">
    <property type="nucleotide sequence ID" value="NZ_BAAAUB010000042.1"/>
</dbReference>
<feature type="transmembrane region" description="Helical" evidence="2">
    <location>
        <begin position="20"/>
        <end position="40"/>
    </location>
</feature>
<dbReference type="InterPro" id="IPR005754">
    <property type="entry name" value="Sortase"/>
</dbReference>
<keyword evidence="4" id="KW-1185">Reference proteome</keyword>
<dbReference type="InterPro" id="IPR042001">
    <property type="entry name" value="Sortase_F"/>
</dbReference>
<keyword evidence="2" id="KW-0812">Transmembrane</keyword>
<evidence type="ECO:0000256" key="1">
    <source>
        <dbReference type="ARBA" id="ARBA00022801"/>
    </source>
</evidence>